<evidence type="ECO:0008006" key="5">
    <source>
        <dbReference type="Google" id="ProtNLM"/>
    </source>
</evidence>
<dbReference type="Pfam" id="PF13519">
    <property type="entry name" value="VWA_2"/>
    <property type="match status" value="1"/>
</dbReference>
<dbReference type="InterPro" id="IPR002035">
    <property type="entry name" value="VWF_A"/>
</dbReference>
<evidence type="ECO:0000313" key="3">
    <source>
        <dbReference type="EMBL" id="KAH0565588.1"/>
    </source>
</evidence>
<dbReference type="Pfam" id="PF00179">
    <property type="entry name" value="UQ_con"/>
    <property type="match status" value="1"/>
</dbReference>
<dbReference type="Gene3D" id="3.10.110.10">
    <property type="entry name" value="Ubiquitin Conjugating Enzyme"/>
    <property type="match status" value="1"/>
</dbReference>
<reference evidence="3" key="1">
    <citation type="submission" date="2021-03" db="EMBL/GenBank/DDBJ databases">
        <title>Comparative genomics and phylogenomic investigation of the class Geoglossomycetes provide insights into ecological specialization and systematics.</title>
        <authorList>
            <person name="Melie T."/>
            <person name="Pirro S."/>
            <person name="Miller A.N."/>
            <person name="Quandt A."/>
        </authorList>
    </citation>
    <scope>NUCLEOTIDE SEQUENCE</scope>
    <source>
        <strain evidence="3">CAQ_001_2017</strain>
    </source>
</reference>
<keyword evidence="4" id="KW-1185">Reference proteome</keyword>
<evidence type="ECO:0000259" key="2">
    <source>
        <dbReference type="PROSITE" id="PS50234"/>
    </source>
</evidence>
<dbReference type="SMART" id="SM00327">
    <property type="entry name" value="VWA"/>
    <property type="match status" value="1"/>
</dbReference>
<dbReference type="InterPro" id="IPR016135">
    <property type="entry name" value="UBQ-conjugating_enzyme/RWD"/>
</dbReference>
<dbReference type="CDD" id="cd00198">
    <property type="entry name" value="vWFA"/>
    <property type="match status" value="1"/>
</dbReference>
<dbReference type="SMART" id="SM00212">
    <property type="entry name" value="UBCc"/>
    <property type="match status" value="1"/>
</dbReference>
<sequence>MPLGQASTADVDTQSVWSHASSSRGSTRITVALPGNTKLAIPIGPSMTISELQDEVLRRANIHKISVPEGDFTIRLESENGPIAFPEDAVVDVLDTHESGKLWLASTANNELIYIRWITPARALDFPVLSAIPTDRDPISRETSIYELKRIAANRVYSTGRFSEAALLPTFGVELFLTACPLHTTDEKETSLADLDCTGNLERPLDVFVIPVSGASADYDKSETLWGFESSHRGTAAFQTCLKVTMAEARNDDSDRHKRNLLKTLFKITHFPPALGSLYALVDENKLKPGPVAVLATCFRELALRIVPNRYFGYRIERALEGSRQIFAWLDSKCHEPSDDIDNPEAALVRFVEFKEITDDHVRDEYKVGKRCDIVEIEASGDPMSTSSSSVSRRKREIKVWTHSTCREDVRLLALAMWGYYDQHEDYYVDFRDNIADPLNDRRIPMVSPNEFSRLLSDANSNSRFRIIDPQDLQGYSSAITLSGKGYVSTFNILEGHVKDVRPVIWNAITGTEMLEPKYYETLPKSLEPLVKQRKLEGSWDLDDWEYAKDSKIDLISPQEAIVICFDLSYSMDNRLDESWAGASNSFRKMDETKQVFANVIARMLGYHLSNNYVGVVAFSDANKVEVTMELSRISIEFKDMMHQRKGEGFTALWDAISKAKDMLVAFKGKYPKTSLRIIALTDGEDNRSQTKPAELCKDLYDAEIVLDSLVVGSTSTTDLFKMSMHTGGYAFCPKSRLVLFQTFLLEPFLDISARPDIVRTPVVDYSTSSPKKPDMENIYEFPPCRPHPLERGSFVALSNAGRYFTTRTALESNTLRWSDTFSIGSGRAGKTFLSEISFILANEQSFLDVYVNERDMSFWKVIMEGPTSSPYENGVYAISVRLTEGFPQTPPLVRFLTPMLHPNITKHGRVCHTVFTSGWKDTYHVHTVLQYMYDLLKNPEPEDAVDELATLKFWTDQNTANVEIRKYVRTLPWEANKYN</sequence>
<dbReference type="PANTHER" id="PTHR24068">
    <property type="entry name" value="UBIQUITIN-CONJUGATING ENZYME E2"/>
    <property type="match status" value="1"/>
</dbReference>
<organism evidence="3 4">
    <name type="scientific">Trichoglossum hirsutum</name>
    <dbReference type="NCBI Taxonomy" id="265104"/>
    <lineage>
        <taxon>Eukaryota</taxon>
        <taxon>Fungi</taxon>
        <taxon>Dikarya</taxon>
        <taxon>Ascomycota</taxon>
        <taxon>Pezizomycotina</taxon>
        <taxon>Geoglossomycetes</taxon>
        <taxon>Geoglossales</taxon>
        <taxon>Geoglossaceae</taxon>
        <taxon>Trichoglossum</taxon>
    </lineage>
</organism>
<dbReference type="SUPFAM" id="SSF53300">
    <property type="entry name" value="vWA-like"/>
    <property type="match status" value="1"/>
</dbReference>
<dbReference type="Proteomes" id="UP000750711">
    <property type="component" value="Unassembled WGS sequence"/>
</dbReference>
<protein>
    <recommendedName>
        <fullName evidence="5">UBC core domain-containing protein</fullName>
    </recommendedName>
</protein>
<feature type="domain" description="UBC core" evidence="1">
    <location>
        <begin position="828"/>
        <end position="974"/>
    </location>
</feature>
<dbReference type="Gene3D" id="3.40.50.410">
    <property type="entry name" value="von Willebrand factor, type A domain"/>
    <property type="match status" value="1"/>
</dbReference>
<evidence type="ECO:0000259" key="1">
    <source>
        <dbReference type="PROSITE" id="PS50127"/>
    </source>
</evidence>
<dbReference type="InterPro" id="IPR036465">
    <property type="entry name" value="vWFA_dom_sf"/>
</dbReference>
<feature type="domain" description="VWFA" evidence="2">
    <location>
        <begin position="561"/>
        <end position="763"/>
    </location>
</feature>
<name>A0A9P8RT04_9PEZI</name>
<dbReference type="PROSITE" id="PS50127">
    <property type="entry name" value="UBC_2"/>
    <property type="match status" value="1"/>
</dbReference>
<comment type="caution">
    <text evidence="3">The sequence shown here is derived from an EMBL/GenBank/DDBJ whole genome shotgun (WGS) entry which is preliminary data.</text>
</comment>
<proteinExistence type="predicted"/>
<dbReference type="SUPFAM" id="SSF54495">
    <property type="entry name" value="UBC-like"/>
    <property type="match status" value="1"/>
</dbReference>
<dbReference type="InterPro" id="IPR000608">
    <property type="entry name" value="UBC"/>
</dbReference>
<dbReference type="EMBL" id="JAGHQM010000078">
    <property type="protein sequence ID" value="KAH0565588.1"/>
    <property type="molecule type" value="Genomic_DNA"/>
</dbReference>
<evidence type="ECO:0000313" key="4">
    <source>
        <dbReference type="Proteomes" id="UP000750711"/>
    </source>
</evidence>
<accession>A0A9P8RT04</accession>
<dbReference type="PROSITE" id="PS50234">
    <property type="entry name" value="VWFA"/>
    <property type="match status" value="1"/>
</dbReference>
<gene>
    <name evidence="3" type="ORF">GP486_001021</name>
</gene>
<feature type="non-terminal residue" evidence="3">
    <location>
        <position position="980"/>
    </location>
</feature>
<dbReference type="AlphaFoldDB" id="A0A9P8RT04"/>